<comment type="caution">
    <text evidence="1">The sequence shown here is derived from an EMBL/GenBank/DDBJ whole genome shotgun (WGS) entry which is preliminary data.</text>
</comment>
<reference evidence="1 2" key="1">
    <citation type="submission" date="2014-03" db="EMBL/GenBank/DDBJ databases">
        <title>Draft Genome of Photorhabdus luminescens BA1, an Egyptian Isolate.</title>
        <authorList>
            <person name="Ghazal S."/>
            <person name="Hurst S.G.IV."/>
            <person name="Morris K."/>
            <person name="Thomas K."/>
            <person name="Tisa L.S."/>
        </authorList>
    </citation>
    <scope>NUCLEOTIDE SEQUENCE [LARGE SCALE GENOMIC DNA]</scope>
    <source>
        <strain evidence="1 2">BA1</strain>
    </source>
</reference>
<dbReference type="AlphaFoldDB" id="A0A022PKI3"/>
<dbReference type="RefSeq" id="WP_036776114.1">
    <property type="nucleotide sequence ID" value="NZ_CAWLTM010000107.1"/>
</dbReference>
<keyword evidence="2" id="KW-1185">Reference proteome</keyword>
<accession>A0A022PKI3</accession>
<protein>
    <submittedName>
        <fullName evidence="1">Uncharacterized protein</fullName>
    </submittedName>
</protein>
<name>A0A022PKI3_9GAMM</name>
<proteinExistence type="predicted"/>
<evidence type="ECO:0000313" key="2">
    <source>
        <dbReference type="Proteomes" id="UP000023464"/>
    </source>
</evidence>
<dbReference type="EMBL" id="JFGV01000008">
    <property type="protein sequence ID" value="EYU16637.1"/>
    <property type="molecule type" value="Genomic_DNA"/>
</dbReference>
<sequence>MMTHHIGQIADKSKRLFTLTDAKQFALYALSDFNEGGYFKVKHAFFRFALFSQWSLVEFLFLEG</sequence>
<dbReference type="Proteomes" id="UP000023464">
    <property type="component" value="Unassembled WGS sequence"/>
</dbReference>
<dbReference type="PATRIC" id="fig|1393736.3.peg.744"/>
<evidence type="ECO:0000313" key="1">
    <source>
        <dbReference type="EMBL" id="EYU16637.1"/>
    </source>
</evidence>
<gene>
    <name evidence="1" type="ORF">BA1DRAFT_00739</name>
</gene>
<organism evidence="1 2">
    <name type="scientific">Photorhabdus aegyptia</name>
    <dbReference type="NCBI Taxonomy" id="2805098"/>
    <lineage>
        <taxon>Bacteria</taxon>
        <taxon>Pseudomonadati</taxon>
        <taxon>Pseudomonadota</taxon>
        <taxon>Gammaproteobacteria</taxon>
        <taxon>Enterobacterales</taxon>
        <taxon>Morganellaceae</taxon>
        <taxon>Photorhabdus</taxon>
    </lineage>
</organism>